<dbReference type="PANTHER" id="PTHR11820:SF7">
    <property type="entry name" value="ACYLPYRUVASE FAHD1, MITOCHONDRIAL"/>
    <property type="match status" value="1"/>
</dbReference>
<dbReference type="InterPro" id="IPR036663">
    <property type="entry name" value="Fumarylacetoacetase_C_sf"/>
</dbReference>
<sequence length="204" mass="22683">MTSVRVGDKYVYPTKIVCIGRNYLEHIKELNNVVPEQMVVFNKPPSAISPQLVAFDQEPLHYEAEMCFLIKDGAYTAVALGLDLTKRNLQSQLKANGLPWERAKGFDGSALFSRFVDLTGVEVDTLEIELLINCVRVQKGTVKQMIYSPHTILEELNTYTSLQDGDIIMTGTPPGVGEIHVGDVFLGRIKAGEKTLVEAEWLAE</sequence>
<dbReference type="RefSeq" id="WP_076589254.1">
    <property type="nucleotide sequence ID" value="NZ_JABEYA020000015.1"/>
</dbReference>
<evidence type="ECO:0000313" key="3">
    <source>
        <dbReference type="EMBL" id="MDN3612457.1"/>
    </source>
</evidence>
<comment type="caution">
    <text evidence="3">The sequence shown here is derived from an EMBL/GenBank/DDBJ whole genome shotgun (WGS) entry which is preliminary data.</text>
</comment>
<dbReference type="Pfam" id="PF01557">
    <property type="entry name" value="FAA_hydrolase"/>
    <property type="match status" value="1"/>
</dbReference>
<evidence type="ECO:0000259" key="2">
    <source>
        <dbReference type="Pfam" id="PF01557"/>
    </source>
</evidence>
<accession>A0ABT8C287</accession>
<dbReference type="Gene3D" id="3.90.850.10">
    <property type="entry name" value="Fumarylacetoacetase-like, C-terminal domain"/>
    <property type="match status" value="1"/>
</dbReference>
<feature type="domain" description="Fumarylacetoacetase-like C-terminal" evidence="2">
    <location>
        <begin position="15"/>
        <end position="184"/>
    </location>
</feature>
<keyword evidence="4" id="KW-1185">Reference proteome</keyword>
<gene>
    <name evidence="3" type="ORF">QWZ16_22925</name>
</gene>
<dbReference type="GO" id="GO:0016787">
    <property type="term" value="F:hydrolase activity"/>
    <property type="evidence" value="ECO:0007669"/>
    <property type="project" value="UniProtKB-KW"/>
</dbReference>
<dbReference type="Proteomes" id="UP001238540">
    <property type="component" value="Unassembled WGS sequence"/>
</dbReference>
<dbReference type="PANTHER" id="PTHR11820">
    <property type="entry name" value="ACYLPYRUVASE"/>
    <property type="match status" value="1"/>
</dbReference>
<keyword evidence="3" id="KW-0378">Hydrolase</keyword>
<keyword evidence="1" id="KW-0479">Metal-binding</keyword>
<reference evidence="4" key="1">
    <citation type="journal article" date="2019" name="Int. J. Syst. Evol. Microbiol.">
        <title>The Global Catalogue of Microorganisms (GCM) 10K type strain sequencing project: providing services to taxonomists for standard genome sequencing and annotation.</title>
        <authorList>
            <consortium name="The Broad Institute Genomics Platform"/>
            <consortium name="The Broad Institute Genome Sequencing Center for Infectious Disease"/>
            <person name="Wu L."/>
            <person name="Ma J."/>
        </authorList>
    </citation>
    <scope>NUCLEOTIDE SEQUENCE [LARGE SCALE GENOMIC DNA]</scope>
    <source>
        <strain evidence="4">CECT 7398</strain>
    </source>
</reference>
<organism evidence="3 4">
    <name type="scientific">Vibrio ostreicida</name>
    <dbReference type="NCBI Taxonomy" id="526588"/>
    <lineage>
        <taxon>Bacteria</taxon>
        <taxon>Pseudomonadati</taxon>
        <taxon>Pseudomonadota</taxon>
        <taxon>Gammaproteobacteria</taxon>
        <taxon>Vibrionales</taxon>
        <taxon>Vibrionaceae</taxon>
        <taxon>Vibrio</taxon>
    </lineage>
</organism>
<dbReference type="InterPro" id="IPR011234">
    <property type="entry name" value="Fumarylacetoacetase-like_C"/>
</dbReference>
<evidence type="ECO:0000256" key="1">
    <source>
        <dbReference type="ARBA" id="ARBA00022723"/>
    </source>
</evidence>
<dbReference type="EMBL" id="JAUFQC010000027">
    <property type="protein sequence ID" value="MDN3612457.1"/>
    <property type="molecule type" value="Genomic_DNA"/>
</dbReference>
<protein>
    <submittedName>
        <fullName evidence="3">Fumarylacetoacetate hydrolase family protein</fullName>
    </submittedName>
</protein>
<name>A0ABT8C287_9VIBR</name>
<dbReference type="SUPFAM" id="SSF56529">
    <property type="entry name" value="FAH"/>
    <property type="match status" value="1"/>
</dbReference>
<proteinExistence type="predicted"/>
<evidence type="ECO:0000313" key="4">
    <source>
        <dbReference type="Proteomes" id="UP001238540"/>
    </source>
</evidence>